<dbReference type="STRING" id="188477.A0A3S0ZLC4"/>
<dbReference type="OrthoDB" id="644067at2759"/>
<keyword evidence="3" id="KW-0805">Transcription regulation</keyword>
<accession>A0A3S0ZLC4</accession>
<dbReference type="GO" id="GO:0030968">
    <property type="term" value="P:endoplasmic reticulum unfolded protein response"/>
    <property type="evidence" value="ECO:0007669"/>
    <property type="project" value="TreeGrafter"/>
</dbReference>
<dbReference type="PANTHER" id="PTHR46164">
    <property type="entry name" value="ATF6, ISOFORM C"/>
    <property type="match status" value="1"/>
</dbReference>
<evidence type="ECO:0000313" key="10">
    <source>
        <dbReference type="Proteomes" id="UP000271974"/>
    </source>
</evidence>
<sequence length="466" mass="51541">MSSLEERLQQCASDNERLARENEALRRQVDFLQRENIELKQPRGTSPAAKKICLMCFALLLTLNLSSISPFSGSSDLGRPTSMRITHSPAGRSLLTLSDDPPHADLDTGYSSSGGGGNNSGVKAGGGPWDRFLDGSSRLKFDHELGLLVQRMNMSQRLGHMCPMYFNSTESTRLAEQLRGWMIRQEEEKKKSKKIGGQDSNQPPKRRASGARNSRKQQQKSDLRAAKRKKDYPALRTIGAHLFKEEELSRSSMLHEGTQARRRERRVGGSRPYPVQLFGGGFDPREQLLDAIPRRNDTFYVLSFSTDYFLVPATAHNKTMRPRMSLLMPVVSSSLNGSQTHRGDQVDMMQIDCEILNTNLIHVRRSAFPDGGDTSSSPPPPPSSSSWSSNSKSFQSSADQASHTNVTDHGRKSRSGGDGHNGGSRRTDTGSGHVNSSSNGSSNGSNNTGTDRRGYFKDPLMRLRRN</sequence>
<gene>
    <name evidence="9" type="ORF">EGW08_011827</name>
</gene>
<comment type="subcellular location">
    <subcellularLocation>
        <location evidence="1">Membrane</location>
        <topology evidence="1">Single-pass membrane protein</topology>
    </subcellularLocation>
</comment>
<name>A0A3S0ZLC4_ELYCH</name>
<evidence type="ECO:0008006" key="11">
    <source>
        <dbReference type="Google" id="ProtNLM"/>
    </source>
</evidence>
<evidence type="ECO:0000256" key="7">
    <source>
        <dbReference type="SAM" id="Coils"/>
    </source>
</evidence>
<evidence type="ECO:0000256" key="5">
    <source>
        <dbReference type="ARBA" id="ARBA00023163"/>
    </source>
</evidence>
<comment type="similarity">
    <text evidence="2">Belongs to the bZIP family. ATF subfamily.</text>
</comment>
<feature type="region of interest" description="Disordered" evidence="8">
    <location>
        <begin position="366"/>
        <end position="466"/>
    </location>
</feature>
<dbReference type="GO" id="GO:0000981">
    <property type="term" value="F:DNA-binding transcription factor activity, RNA polymerase II-specific"/>
    <property type="evidence" value="ECO:0007669"/>
    <property type="project" value="TreeGrafter"/>
</dbReference>
<feature type="compositionally biased region" description="Gly residues" evidence="8">
    <location>
        <begin position="112"/>
        <end position="128"/>
    </location>
</feature>
<dbReference type="GO" id="GO:0005634">
    <property type="term" value="C:nucleus"/>
    <property type="evidence" value="ECO:0007669"/>
    <property type="project" value="TreeGrafter"/>
</dbReference>
<evidence type="ECO:0000256" key="2">
    <source>
        <dbReference type="ARBA" id="ARBA00009050"/>
    </source>
</evidence>
<evidence type="ECO:0000256" key="4">
    <source>
        <dbReference type="ARBA" id="ARBA00023125"/>
    </source>
</evidence>
<feature type="region of interest" description="Disordered" evidence="8">
    <location>
        <begin position="186"/>
        <end position="230"/>
    </location>
</feature>
<feature type="region of interest" description="Disordered" evidence="8">
    <location>
        <begin position="92"/>
        <end position="129"/>
    </location>
</feature>
<dbReference type="PANTHER" id="PTHR46164:SF3">
    <property type="entry name" value="ATF6, ISOFORM C"/>
    <property type="match status" value="1"/>
</dbReference>
<proteinExistence type="inferred from homology"/>
<feature type="compositionally biased region" description="Polar residues" evidence="8">
    <location>
        <begin position="398"/>
        <end position="407"/>
    </location>
</feature>
<keyword evidence="6" id="KW-0539">Nucleus</keyword>
<keyword evidence="5" id="KW-0804">Transcription</keyword>
<evidence type="ECO:0000256" key="3">
    <source>
        <dbReference type="ARBA" id="ARBA00023015"/>
    </source>
</evidence>
<dbReference type="AlphaFoldDB" id="A0A3S0ZLC4"/>
<keyword evidence="10" id="KW-1185">Reference proteome</keyword>
<evidence type="ECO:0000256" key="8">
    <source>
        <dbReference type="SAM" id="MobiDB-lite"/>
    </source>
</evidence>
<dbReference type="Proteomes" id="UP000271974">
    <property type="component" value="Unassembled WGS sequence"/>
</dbReference>
<dbReference type="EMBL" id="RQTK01000392">
    <property type="protein sequence ID" value="RUS80415.1"/>
    <property type="molecule type" value="Genomic_DNA"/>
</dbReference>
<evidence type="ECO:0000256" key="6">
    <source>
        <dbReference type="ARBA" id="ARBA00023242"/>
    </source>
</evidence>
<feature type="coiled-coil region" evidence="7">
    <location>
        <begin position="1"/>
        <end position="35"/>
    </location>
</feature>
<dbReference type="GO" id="GO:0016020">
    <property type="term" value="C:membrane"/>
    <property type="evidence" value="ECO:0007669"/>
    <property type="project" value="UniProtKB-SubCell"/>
</dbReference>
<feature type="compositionally biased region" description="Low complexity" evidence="8">
    <location>
        <begin position="384"/>
        <end position="397"/>
    </location>
</feature>
<protein>
    <recommendedName>
        <fullName evidence="11">BZIP domain-containing protein</fullName>
    </recommendedName>
</protein>
<reference evidence="9 10" key="1">
    <citation type="submission" date="2019-01" db="EMBL/GenBank/DDBJ databases">
        <title>A draft genome assembly of the solar-powered sea slug Elysia chlorotica.</title>
        <authorList>
            <person name="Cai H."/>
            <person name="Li Q."/>
            <person name="Fang X."/>
            <person name="Li J."/>
            <person name="Curtis N.E."/>
            <person name="Altenburger A."/>
            <person name="Shibata T."/>
            <person name="Feng M."/>
            <person name="Maeda T."/>
            <person name="Schwartz J.A."/>
            <person name="Shigenobu S."/>
            <person name="Lundholm N."/>
            <person name="Nishiyama T."/>
            <person name="Yang H."/>
            <person name="Hasebe M."/>
            <person name="Li S."/>
            <person name="Pierce S.K."/>
            <person name="Wang J."/>
        </authorList>
    </citation>
    <scope>NUCLEOTIDE SEQUENCE [LARGE SCALE GENOMIC DNA]</scope>
    <source>
        <strain evidence="9">EC2010</strain>
        <tissue evidence="9">Whole organism of an adult</tissue>
    </source>
</reference>
<feature type="compositionally biased region" description="Low complexity" evidence="8">
    <location>
        <begin position="429"/>
        <end position="449"/>
    </location>
</feature>
<feature type="region of interest" description="Disordered" evidence="8">
    <location>
        <begin position="249"/>
        <end position="272"/>
    </location>
</feature>
<evidence type="ECO:0000313" key="9">
    <source>
        <dbReference type="EMBL" id="RUS80415.1"/>
    </source>
</evidence>
<keyword evidence="7" id="KW-0175">Coiled coil</keyword>
<evidence type="ECO:0000256" key="1">
    <source>
        <dbReference type="ARBA" id="ARBA00004167"/>
    </source>
</evidence>
<dbReference type="GO" id="GO:0000978">
    <property type="term" value="F:RNA polymerase II cis-regulatory region sequence-specific DNA binding"/>
    <property type="evidence" value="ECO:0007669"/>
    <property type="project" value="TreeGrafter"/>
</dbReference>
<organism evidence="9 10">
    <name type="scientific">Elysia chlorotica</name>
    <name type="common">Eastern emerald elysia</name>
    <name type="synonym">Sea slug</name>
    <dbReference type="NCBI Taxonomy" id="188477"/>
    <lineage>
        <taxon>Eukaryota</taxon>
        <taxon>Metazoa</taxon>
        <taxon>Spiralia</taxon>
        <taxon>Lophotrochozoa</taxon>
        <taxon>Mollusca</taxon>
        <taxon>Gastropoda</taxon>
        <taxon>Heterobranchia</taxon>
        <taxon>Euthyneura</taxon>
        <taxon>Panpulmonata</taxon>
        <taxon>Sacoglossa</taxon>
        <taxon>Placobranchoidea</taxon>
        <taxon>Plakobranchidae</taxon>
        <taxon>Elysia</taxon>
    </lineage>
</organism>
<feature type="compositionally biased region" description="Basic and acidic residues" evidence="8">
    <location>
        <begin position="450"/>
        <end position="466"/>
    </location>
</feature>
<keyword evidence="4" id="KW-0238">DNA-binding</keyword>
<comment type="caution">
    <text evidence="9">The sequence shown here is derived from an EMBL/GenBank/DDBJ whole genome shotgun (WGS) entry which is preliminary data.</text>
</comment>
<dbReference type="InterPro" id="IPR051882">
    <property type="entry name" value="ATF_bZIP_TF"/>
</dbReference>
<feature type="compositionally biased region" description="Basic residues" evidence="8">
    <location>
        <begin position="204"/>
        <end position="218"/>
    </location>
</feature>